<comment type="caution">
    <text evidence="1">The sequence shown here is derived from an EMBL/GenBank/DDBJ whole genome shotgun (WGS) entry which is preliminary data.</text>
</comment>
<organism evidence="1 2">
    <name type="scientific">Thalassobaculum litoreum DSM 18839</name>
    <dbReference type="NCBI Taxonomy" id="1123362"/>
    <lineage>
        <taxon>Bacteria</taxon>
        <taxon>Pseudomonadati</taxon>
        <taxon>Pseudomonadota</taxon>
        <taxon>Alphaproteobacteria</taxon>
        <taxon>Rhodospirillales</taxon>
        <taxon>Thalassobaculaceae</taxon>
        <taxon>Thalassobaculum</taxon>
    </lineage>
</organism>
<sequence>MLARLTGLCFLGPLLVGIPPRTIANLKISACASLFGHIDRNGLTKPSSYADERINRELVDMPFDKGIHPRNSNAAFLSSNFL</sequence>
<reference evidence="1 2" key="1">
    <citation type="submission" date="2016-10" db="EMBL/GenBank/DDBJ databases">
        <authorList>
            <person name="Varghese N."/>
            <person name="Submissions S."/>
        </authorList>
    </citation>
    <scope>NUCLEOTIDE SEQUENCE [LARGE SCALE GENOMIC DNA]</scope>
    <source>
        <strain evidence="1 2">DSM 18839</strain>
    </source>
</reference>
<dbReference type="Proteomes" id="UP000198615">
    <property type="component" value="Unassembled WGS sequence"/>
</dbReference>
<dbReference type="AlphaFoldDB" id="A0A8G2EX49"/>
<gene>
    <name evidence="1" type="ORF">SAMN05660686_04769</name>
</gene>
<name>A0A8G2EX49_9PROT</name>
<proteinExistence type="predicted"/>
<evidence type="ECO:0000313" key="2">
    <source>
        <dbReference type="Proteomes" id="UP000198615"/>
    </source>
</evidence>
<dbReference type="EMBL" id="FNBW01000021">
    <property type="protein sequence ID" value="SDG54034.1"/>
    <property type="molecule type" value="Genomic_DNA"/>
</dbReference>
<accession>A0A8G2EX49</accession>
<keyword evidence="2" id="KW-1185">Reference proteome</keyword>
<protein>
    <submittedName>
        <fullName evidence="1">Uncharacterized protein</fullName>
    </submittedName>
</protein>
<evidence type="ECO:0000313" key="1">
    <source>
        <dbReference type="EMBL" id="SDG54034.1"/>
    </source>
</evidence>